<evidence type="ECO:0000313" key="7">
    <source>
        <dbReference type="EMBL" id="MBF1128795.1"/>
    </source>
</evidence>
<keyword evidence="3" id="KW-0997">Cell inner membrane</keyword>
<evidence type="ECO:0000256" key="2">
    <source>
        <dbReference type="ARBA" id="ARBA00022475"/>
    </source>
</evidence>
<gene>
    <name evidence="7" type="ORF">HXL70_01955</name>
</gene>
<dbReference type="InterPro" id="IPR004960">
    <property type="entry name" value="LipA_acyltrans"/>
</dbReference>
<dbReference type="PANTHER" id="PTHR30606:SF10">
    <property type="entry name" value="PHOSPHATIDYLINOSITOL MANNOSIDE ACYLTRANSFERASE"/>
    <property type="match status" value="1"/>
</dbReference>
<protein>
    <submittedName>
        <fullName evidence="7">Lysophospholipid acyltransferase family protein</fullName>
    </submittedName>
</protein>
<dbReference type="GO" id="GO:0005886">
    <property type="term" value="C:plasma membrane"/>
    <property type="evidence" value="ECO:0007669"/>
    <property type="project" value="UniProtKB-SubCell"/>
</dbReference>
<accession>A0A6L6TPW7</accession>
<evidence type="ECO:0000256" key="3">
    <source>
        <dbReference type="ARBA" id="ARBA00022519"/>
    </source>
</evidence>
<dbReference type="EMBL" id="JABZMK010000003">
    <property type="protein sequence ID" value="MBF1128795.1"/>
    <property type="molecule type" value="Genomic_DNA"/>
</dbReference>
<comment type="caution">
    <text evidence="7">The sequence shown here is derived from an EMBL/GenBank/DDBJ whole genome shotgun (WGS) entry which is preliminary data.</text>
</comment>
<evidence type="ECO:0000256" key="5">
    <source>
        <dbReference type="ARBA" id="ARBA00023136"/>
    </source>
</evidence>
<dbReference type="RefSeq" id="WP_022026964.1">
    <property type="nucleotide sequence ID" value="NZ_CAUFCH010000004.1"/>
</dbReference>
<keyword evidence="6 7" id="KW-0012">Acyltransferase</keyword>
<dbReference type="CDD" id="cd07984">
    <property type="entry name" value="LPLAT_LABLAT-like"/>
    <property type="match status" value="1"/>
</dbReference>
<keyword evidence="4" id="KW-0808">Transferase</keyword>
<comment type="subcellular location">
    <subcellularLocation>
        <location evidence="1">Cell inner membrane</location>
    </subcellularLocation>
</comment>
<proteinExistence type="predicted"/>
<keyword evidence="2" id="KW-1003">Cell membrane</keyword>
<organism evidence="7 8">
    <name type="scientific">Dialister invisus</name>
    <dbReference type="NCBI Taxonomy" id="218538"/>
    <lineage>
        <taxon>Bacteria</taxon>
        <taxon>Bacillati</taxon>
        <taxon>Bacillota</taxon>
        <taxon>Negativicutes</taxon>
        <taxon>Veillonellales</taxon>
        <taxon>Veillonellaceae</taxon>
        <taxon>Dialister</taxon>
    </lineage>
</organism>
<reference evidence="7" key="1">
    <citation type="submission" date="2020-04" db="EMBL/GenBank/DDBJ databases">
        <title>Deep metagenomics examines the oral microbiome during advanced dental caries in children, revealing novel taxa and co-occurrences with host molecules.</title>
        <authorList>
            <person name="Baker J.L."/>
            <person name="Morton J.T."/>
            <person name="Dinis M."/>
            <person name="Alvarez R."/>
            <person name="Tran N.C."/>
            <person name="Knight R."/>
            <person name="Edlund A."/>
        </authorList>
    </citation>
    <scope>NUCLEOTIDE SEQUENCE</scope>
    <source>
        <strain evidence="7">JCVI_32_bin.14</strain>
    </source>
</reference>
<evidence type="ECO:0000256" key="1">
    <source>
        <dbReference type="ARBA" id="ARBA00004533"/>
    </source>
</evidence>
<keyword evidence="5" id="KW-0472">Membrane</keyword>
<dbReference type="Pfam" id="PF03279">
    <property type="entry name" value="Lip_A_acyltrans"/>
    <property type="match status" value="1"/>
</dbReference>
<sequence length="327" mass="37424">MLSNVKYRLLKMVSSILCRMPYKNILAIGSFLGPAIMNRIPKQRNRGIEQIMTGLLCEREDAERLLNKVYQRVGMSAMEMLYMPRLCREKLHIDEYVSIDHPEYLEAAYAEGKGIVGLTAHVGNWEWLGAGLALHGYDTSAIGKKQKDDALMRIINEYRAESGEHIYLTGTGGYEMIAAARSMKKNHILGFLSDKDGDRVGIPVRFMNRIFSFPQGPVVFAKKFKAPVLPIFVVRNEDCIGNTICVGKHFYYEETGDKKHDLLVNAQKMATIMEEFIKAHPADWMWFQHLFWTEPWSIEMYCRMTDEEKKEIIHGVPFAERAEGGST</sequence>
<evidence type="ECO:0000256" key="4">
    <source>
        <dbReference type="ARBA" id="ARBA00022679"/>
    </source>
</evidence>
<dbReference type="AlphaFoldDB" id="A0A6L6TPW7"/>
<dbReference type="PANTHER" id="PTHR30606">
    <property type="entry name" value="LIPID A BIOSYNTHESIS LAUROYL ACYLTRANSFERASE"/>
    <property type="match status" value="1"/>
</dbReference>
<dbReference type="GO" id="GO:0009247">
    <property type="term" value="P:glycolipid biosynthetic process"/>
    <property type="evidence" value="ECO:0007669"/>
    <property type="project" value="UniProtKB-ARBA"/>
</dbReference>
<dbReference type="Proteomes" id="UP000757890">
    <property type="component" value="Unassembled WGS sequence"/>
</dbReference>
<evidence type="ECO:0000313" key="8">
    <source>
        <dbReference type="Proteomes" id="UP000757890"/>
    </source>
</evidence>
<name>A0A6L6TPW7_9FIRM</name>
<dbReference type="GO" id="GO:0016746">
    <property type="term" value="F:acyltransferase activity"/>
    <property type="evidence" value="ECO:0007669"/>
    <property type="project" value="UniProtKB-KW"/>
</dbReference>
<evidence type="ECO:0000256" key="6">
    <source>
        <dbReference type="ARBA" id="ARBA00023315"/>
    </source>
</evidence>